<keyword evidence="1" id="KW-0175">Coiled coil</keyword>
<evidence type="ECO:0000256" key="1">
    <source>
        <dbReference type="SAM" id="Coils"/>
    </source>
</evidence>
<evidence type="ECO:0000313" key="4">
    <source>
        <dbReference type="Proteomes" id="UP000240042"/>
    </source>
</evidence>
<dbReference type="Proteomes" id="UP000240042">
    <property type="component" value="Unassembled WGS sequence"/>
</dbReference>
<feature type="compositionally biased region" description="Basic residues" evidence="2">
    <location>
        <begin position="433"/>
        <end position="448"/>
    </location>
</feature>
<dbReference type="EMBL" id="FOKY01000026">
    <property type="protein sequence ID" value="SFB94574.1"/>
    <property type="molecule type" value="Genomic_DNA"/>
</dbReference>
<gene>
    <name evidence="3" type="ORF">SAMN02745150_01404</name>
</gene>
<name>A0A1I1F5H0_BREAD</name>
<organism evidence="3 4">
    <name type="scientific">Brevinema andersonii</name>
    <dbReference type="NCBI Taxonomy" id="34097"/>
    <lineage>
        <taxon>Bacteria</taxon>
        <taxon>Pseudomonadati</taxon>
        <taxon>Spirochaetota</taxon>
        <taxon>Spirochaetia</taxon>
        <taxon>Brevinematales</taxon>
        <taxon>Brevinemataceae</taxon>
        <taxon>Brevinema</taxon>
    </lineage>
</organism>
<evidence type="ECO:0000256" key="2">
    <source>
        <dbReference type="SAM" id="MobiDB-lite"/>
    </source>
</evidence>
<feature type="coiled-coil region" evidence="1">
    <location>
        <begin position="197"/>
        <end position="314"/>
    </location>
</feature>
<dbReference type="AlphaFoldDB" id="A0A1I1F5H0"/>
<reference evidence="4" key="1">
    <citation type="submission" date="2016-10" db="EMBL/GenBank/DDBJ databases">
        <authorList>
            <person name="Varghese N."/>
            <person name="Submissions S."/>
        </authorList>
    </citation>
    <scope>NUCLEOTIDE SEQUENCE [LARGE SCALE GENOMIC DNA]</scope>
    <source>
        <strain evidence="4">ATCC 43811</strain>
    </source>
</reference>
<protein>
    <submittedName>
        <fullName evidence="3">Uncharacterized protein</fullName>
    </submittedName>
</protein>
<proteinExistence type="predicted"/>
<keyword evidence="4" id="KW-1185">Reference proteome</keyword>
<feature type="region of interest" description="Disordered" evidence="2">
    <location>
        <begin position="419"/>
        <end position="472"/>
    </location>
</feature>
<accession>A0A1I1F5H0</accession>
<dbReference type="STRING" id="34097.SAMN02745150_01404"/>
<evidence type="ECO:0000313" key="3">
    <source>
        <dbReference type="EMBL" id="SFB94574.1"/>
    </source>
</evidence>
<sequence>MTLGPVLENLGKIFKNLVKDMSNFSKGLENAGSDSDIVVGVLAQGFSVVGSVIVGITNNVISLGKALGSLLTLNPVTIKNAFVDLGETMVNSLANAGKEVAKLFDKEHLKKQGAAIGKAMSQASARNYNITIDKINNTTGGWSTPEPNQSDIDASAKRTADLFSQKLKDYMKAHGTEISSNIAGVLDFTDAFSGVFTAGMSKEIENYDQQLADLEKRYSSLYDTISAKQEALSTQKVAEAEAKQERELAAMEEELARLLQRTDAYLSSEEKKKWCELQKNKETMKAEKEKAEAAKKLEEERAALDKKLAQERANLEYAQSVADWENQKVSFEANKKQQLFSSSMAMIRAPIEGMLGILKAGAEDGPVGAAIMTGMVTGVIANIIGSAIQLASAANQSFDVPAPVKSFYTGGVVPLQEGNQFMIGGGDGDGGARHRPRRKPLHRQRRHYTQPASEKPRLKHHRAKHDRADNGP</sequence>